<organism evidence="5 6">
    <name type="scientific">Phytophthora cactorum</name>
    <dbReference type="NCBI Taxonomy" id="29920"/>
    <lineage>
        <taxon>Eukaryota</taxon>
        <taxon>Sar</taxon>
        <taxon>Stramenopiles</taxon>
        <taxon>Oomycota</taxon>
        <taxon>Peronosporomycetes</taxon>
        <taxon>Peronosporales</taxon>
        <taxon>Peronosporaceae</taxon>
        <taxon>Phytophthora</taxon>
    </lineage>
</organism>
<proteinExistence type="predicted"/>
<evidence type="ECO:0000313" key="5">
    <source>
        <dbReference type="EMBL" id="KAG2939873.1"/>
    </source>
</evidence>
<dbReference type="Gene3D" id="2.120.10.80">
    <property type="entry name" value="Kelch-type beta propeller"/>
    <property type="match status" value="2"/>
</dbReference>
<keyword evidence="1" id="KW-0880">Kelch repeat</keyword>
<comment type="caution">
    <text evidence="5">The sequence shown here is derived from an EMBL/GenBank/DDBJ whole genome shotgun (WGS) entry which is preliminary data.</text>
</comment>
<dbReference type="InterPro" id="IPR006652">
    <property type="entry name" value="Kelch_1"/>
</dbReference>
<protein>
    <recommendedName>
        <fullName evidence="4">BTB domain-containing protein</fullName>
    </recommendedName>
</protein>
<dbReference type="SUPFAM" id="SSF117281">
    <property type="entry name" value="Kelch motif"/>
    <property type="match status" value="1"/>
</dbReference>
<dbReference type="SMART" id="SM00225">
    <property type="entry name" value="BTB"/>
    <property type="match status" value="1"/>
</dbReference>
<evidence type="ECO:0000259" key="4">
    <source>
        <dbReference type="PROSITE" id="PS50097"/>
    </source>
</evidence>
<reference evidence="5" key="1">
    <citation type="submission" date="2018-10" db="EMBL/GenBank/DDBJ databases">
        <title>Effector identification in a new, highly contiguous assembly of the strawberry crown rot pathogen Phytophthora cactorum.</title>
        <authorList>
            <person name="Armitage A.D."/>
            <person name="Nellist C.F."/>
            <person name="Bates H."/>
            <person name="Vickerstaff R.J."/>
            <person name="Harrison R.J."/>
        </authorList>
    </citation>
    <scope>NUCLEOTIDE SEQUENCE</scope>
    <source>
        <strain evidence="5">4040</strain>
    </source>
</reference>
<dbReference type="InterPro" id="IPR011333">
    <property type="entry name" value="SKP1/BTB/POZ_sf"/>
</dbReference>
<gene>
    <name evidence="5" type="ORF">PC117_g10769</name>
</gene>
<dbReference type="PANTHER" id="PTHR24412">
    <property type="entry name" value="KELCH PROTEIN"/>
    <property type="match status" value="1"/>
</dbReference>
<name>A0A8T1DJK0_9STRA</name>
<feature type="region of interest" description="Disordered" evidence="3">
    <location>
        <begin position="398"/>
        <end position="420"/>
    </location>
</feature>
<dbReference type="PROSITE" id="PS50097">
    <property type="entry name" value="BTB"/>
    <property type="match status" value="1"/>
</dbReference>
<dbReference type="InterPro" id="IPR000210">
    <property type="entry name" value="BTB/POZ_dom"/>
</dbReference>
<evidence type="ECO:0000256" key="3">
    <source>
        <dbReference type="SAM" id="MobiDB-lite"/>
    </source>
</evidence>
<dbReference type="AlphaFoldDB" id="A0A8T1DJK0"/>
<feature type="domain" description="BTB" evidence="4">
    <location>
        <begin position="82"/>
        <end position="164"/>
    </location>
</feature>
<evidence type="ECO:0000256" key="2">
    <source>
        <dbReference type="ARBA" id="ARBA00022737"/>
    </source>
</evidence>
<dbReference type="PANTHER" id="PTHR24412:SF489">
    <property type="entry name" value="RING FINGER DOMAIN AND KELCH REPEAT-CONTAINING PROTEIN DDB_G0271372"/>
    <property type="match status" value="1"/>
</dbReference>
<dbReference type="VEuPathDB" id="FungiDB:PC110_g15072"/>
<evidence type="ECO:0000256" key="1">
    <source>
        <dbReference type="ARBA" id="ARBA00022441"/>
    </source>
</evidence>
<dbReference type="EMBL" id="RCMK01000266">
    <property type="protein sequence ID" value="KAG2939873.1"/>
    <property type="molecule type" value="Genomic_DNA"/>
</dbReference>
<dbReference type="CDD" id="cd18186">
    <property type="entry name" value="BTB_POZ_ZBTB_KLHL-like"/>
    <property type="match status" value="1"/>
</dbReference>
<dbReference type="Pfam" id="PF24681">
    <property type="entry name" value="Kelch_KLHDC2_KLHL20_DRC7"/>
    <property type="match status" value="1"/>
</dbReference>
<dbReference type="InterPro" id="IPR015915">
    <property type="entry name" value="Kelch-typ_b-propeller"/>
</dbReference>
<dbReference type="Pfam" id="PF00651">
    <property type="entry name" value="BTB"/>
    <property type="match status" value="1"/>
</dbReference>
<dbReference type="Gene3D" id="1.25.40.420">
    <property type="match status" value="1"/>
</dbReference>
<accession>A0A8T1DJK0</accession>
<dbReference type="Proteomes" id="UP000736787">
    <property type="component" value="Unassembled WGS sequence"/>
</dbReference>
<feature type="region of interest" description="Disordered" evidence="3">
    <location>
        <begin position="23"/>
        <end position="42"/>
    </location>
</feature>
<keyword evidence="2" id="KW-0677">Repeat</keyword>
<evidence type="ECO:0000313" key="6">
    <source>
        <dbReference type="Proteomes" id="UP000736787"/>
    </source>
</evidence>
<dbReference type="SMART" id="SM00612">
    <property type="entry name" value="Kelch"/>
    <property type="match status" value="6"/>
</dbReference>
<sequence>MVDAAQIGFDPTSTICLHYSVHPSRPRWKPRSQAPPMASRMENSAAQLPVASTQLSSIHSGAESQQEQRHKLLAMCQRHELTDVVLLLQSEPLQTQDEAMDDIQEVAAHRVILATASPFFHALFTSGMKESQEISPRVPLPGVPVAAFKELLRYMYIGELRVSGDTILSVLHAANRLELQEVVEICCKQLMLELNVNSCVDIYMCCEQLRMRTACRLLAQAARAMIDTYFCDVYQSGSFQNLSLDAVMKVLRQKNFTTNDTAVKSYDPMTKHKLLSEVLQLPIVRDSVGDLDDAVQMNLNSGSAMVNSRERRSLESVEDTMDVDTGSVLAREIEDNVKHQLTPTVFAIGGFNNPGALNTVEYLDFHRGEWYPAAPMGTRRSYSGVAVTRANKIFVMGGTSSSSHHHKTMERYDPESNTWTSMPPMKNARSYLGATVVGDFIYAVGGFNGQAHLSSVERFDIQTQQWETMPPLSTGRSGLAVVALNGLVYAIGGYDGRKHLRSVEVLDPQLKEWSTVTSMRHARNGPAAVMQERSNSILVFGGESRHGARMNTSERLDLNSGLWSDVDAFADCRSGHVAFSFLNESFVFCLGGSNKKDEYLDAVHRYDYLSKQWSFHSQMRAQRCGLNVAVVKTSRYAECFAVQKQREQQLHNTSSCLLRKNYQGNAFAQGA</sequence>
<dbReference type="Gene3D" id="3.30.710.10">
    <property type="entry name" value="Potassium Channel Kv1.1, Chain A"/>
    <property type="match status" value="1"/>
</dbReference>
<dbReference type="SUPFAM" id="SSF54695">
    <property type="entry name" value="POZ domain"/>
    <property type="match status" value="1"/>
</dbReference>